<sequence length="89" mass="9937">MPSPIDYKEFAKVQLSDEEFQLLKSCTNSLKVQFLKVRQQTVSIDRQTCISACRDPAFSSEIFHLIALQDCVGEPCGAAVKASDREVNL</sequence>
<evidence type="ECO:0000313" key="2">
    <source>
        <dbReference type="Proteomes" id="UP000499080"/>
    </source>
</evidence>
<accession>A0A4Y2IW75</accession>
<gene>
    <name evidence="1" type="ORF">AVEN_30675_1</name>
</gene>
<evidence type="ECO:0000313" key="1">
    <source>
        <dbReference type="EMBL" id="GBM82093.1"/>
    </source>
</evidence>
<dbReference type="OrthoDB" id="422540at2759"/>
<proteinExistence type="predicted"/>
<name>A0A4Y2IW75_ARAVE</name>
<comment type="caution">
    <text evidence="1">The sequence shown here is derived from an EMBL/GenBank/DDBJ whole genome shotgun (WGS) entry which is preliminary data.</text>
</comment>
<keyword evidence="2" id="KW-1185">Reference proteome</keyword>
<dbReference type="EMBL" id="BGPR01002988">
    <property type="protein sequence ID" value="GBM82093.1"/>
    <property type="molecule type" value="Genomic_DNA"/>
</dbReference>
<reference evidence="1 2" key="1">
    <citation type="journal article" date="2019" name="Sci. Rep.">
        <title>Orb-weaving spider Araneus ventricosus genome elucidates the spidroin gene catalogue.</title>
        <authorList>
            <person name="Kono N."/>
            <person name="Nakamura H."/>
            <person name="Ohtoshi R."/>
            <person name="Moran D.A.P."/>
            <person name="Shinohara A."/>
            <person name="Yoshida Y."/>
            <person name="Fujiwara M."/>
            <person name="Mori M."/>
            <person name="Tomita M."/>
            <person name="Arakawa K."/>
        </authorList>
    </citation>
    <scope>NUCLEOTIDE SEQUENCE [LARGE SCALE GENOMIC DNA]</scope>
</reference>
<protein>
    <submittedName>
        <fullName evidence="1">Uncharacterized protein</fullName>
    </submittedName>
</protein>
<dbReference type="Proteomes" id="UP000499080">
    <property type="component" value="Unassembled WGS sequence"/>
</dbReference>
<dbReference type="AlphaFoldDB" id="A0A4Y2IW75"/>
<organism evidence="1 2">
    <name type="scientific">Araneus ventricosus</name>
    <name type="common">Orbweaver spider</name>
    <name type="synonym">Epeira ventricosa</name>
    <dbReference type="NCBI Taxonomy" id="182803"/>
    <lineage>
        <taxon>Eukaryota</taxon>
        <taxon>Metazoa</taxon>
        <taxon>Ecdysozoa</taxon>
        <taxon>Arthropoda</taxon>
        <taxon>Chelicerata</taxon>
        <taxon>Arachnida</taxon>
        <taxon>Araneae</taxon>
        <taxon>Araneomorphae</taxon>
        <taxon>Entelegynae</taxon>
        <taxon>Araneoidea</taxon>
        <taxon>Araneidae</taxon>
        <taxon>Araneus</taxon>
    </lineage>
</organism>